<feature type="domain" description="C2H2-type" evidence="1">
    <location>
        <begin position="176"/>
        <end position="197"/>
    </location>
</feature>
<name>A0A1Q9EL94_SYMMI</name>
<accession>A0A1Q9EL94</accession>
<evidence type="ECO:0000259" key="1">
    <source>
        <dbReference type="PROSITE" id="PS00028"/>
    </source>
</evidence>
<evidence type="ECO:0000313" key="3">
    <source>
        <dbReference type="Proteomes" id="UP000186817"/>
    </source>
</evidence>
<dbReference type="OrthoDB" id="10650510at2759"/>
<protein>
    <recommendedName>
        <fullName evidence="1">C2H2-type domain-containing protein</fullName>
    </recommendedName>
</protein>
<reference evidence="2 3" key="1">
    <citation type="submission" date="2016-02" db="EMBL/GenBank/DDBJ databases">
        <title>Genome analysis of coral dinoflagellate symbionts highlights evolutionary adaptations to a symbiotic lifestyle.</title>
        <authorList>
            <person name="Aranda M."/>
            <person name="Li Y."/>
            <person name="Liew Y.J."/>
            <person name="Baumgarten S."/>
            <person name="Simakov O."/>
            <person name="Wilson M."/>
            <person name="Piel J."/>
            <person name="Ashoor H."/>
            <person name="Bougouffa S."/>
            <person name="Bajic V.B."/>
            <person name="Ryu T."/>
            <person name="Ravasi T."/>
            <person name="Bayer T."/>
            <person name="Micklem G."/>
            <person name="Kim H."/>
            <person name="Bhak J."/>
            <person name="Lajeunesse T.C."/>
            <person name="Voolstra C.R."/>
        </authorList>
    </citation>
    <scope>NUCLEOTIDE SEQUENCE [LARGE SCALE GENOMIC DNA]</scope>
    <source>
        <strain evidence="2 3">CCMP2467</strain>
    </source>
</reference>
<sequence>MVGAGSWPELSGQEWAAFSGGVIGLYRQLLGLRAEGDWHLTEAQLVSRAGLPPPRALLQAERLRLLGQLTRCAPDSVWALLGWYEPFQSAVRLAGDWFLSLVGCTCELGAIDTDWSSWSSLFLHAPGRFKGMLRRAEACDLERCHILAGVDSLGRSVWQPQGKAVASNLQVMDQACLICGLAFPSRQQWGAHAQRVHGYRNRASRVCKGRRCQACGSQYASAARLQKHLLFSARCAQYLERLDDADPRLTDTSSCHPQAPFVRGWGVENLESAEDELCRALLLDLQTLQAASDQEIYDLVLAHLAPLPVLRATLLHWIAGLASGALRDAAEDVVLILHPEHLCSAVVGQVRQEVRDEIAFRPSISPPFFLPAPADLPVFFFGCIDLDWIARWTLEDRRHVCCDLTSLPNGPLKCGGLFLDFSPPPFSDACLLQPSAKPLRALREHRVWILALLHAVRCALHTGYDGLQRG</sequence>
<dbReference type="EMBL" id="LSRX01000123">
    <property type="protein sequence ID" value="OLQ08158.1"/>
    <property type="molecule type" value="Genomic_DNA"/>
</dbReference>
<dbReference type="InterPro" id="IPR013087">
    <property type="entry name" value="Znf_C2H2_type"/>
</dbReference>
<organism evidence="2 3">
    <name type="scientific">Symbiodinium microadriaticum</name>
    <name type="common">Dinoflagellate</name>
    <name type="synonym">Zooxanthella microadriatica</name>
    <dbReference type="NCBI Taxonomy" id="2951"/>
    <lineage>
        <taxon>Eukaryota</taxon>
        <taxon>Sar</taxon>
        <taxon>Alveolata</taxon>
        <taxon>Dinophyceae</taxon>
        <taxon>Suessiales</taxon>
        <taxon>Symbiodiniaceae</taxon>
        <taxon>Symbiodinium</taxon>
    </lineage>
</organism>
<dbReference type="AlphaFoldDB" id="A0A1Q9EL94"/>
<keyword evidence="3" id="KW-1185">Reference proteome</keyword>
<gene>
    <name evidence="2" type="ORF">AK812_SmicGene8346</name>
</gene>
<dbReference type="Proteomes" id="UP000186817">
    <property type="component" value="Unassembled WGS sequence"/>
</dbReference>
<comment type="caution">
    <text evidence="2">The sequence shown here is derived from an EMBL/GenBank/DDBJ whole genome shotgun (WGS) entry which is preliminary data.</text>
</comment>
<dbReference type="PROSITE" id="PS00028">
    <property type="entry name" value="ZINC_FINGER_C2H2_1"/>
    <property type="match status" value="1"/>
</dbReference>
<proteinExistence type="predicted"/>
<evidence type="ECO:0000313" key="2">
    <source>
        <dbReference type="EMBL" id="OLQ08158.1"/>
    </source>
</evidence>